<dbReference type="EMBL" id="LXQA011139945">
    <property type="protein sequence ID" value="MCI86415.1"/>
    <property type="molecule type" value="Genomic_DNA"/>
</dbReference>
<feature type="region of interest" description="Disordered" evidence="1">
    <location>
        <begin position="18"/>
        <end position="47"/>
    </location>
</feature>
<accession>A0A392VHX1</accession>
<organism evidence="2 3">
    <name type="scientific">Trifolium medium</name>
    <dbReference type="NCBI Taxonomy" id="97028"/>
    <lineage>
        <taxon>Eukaryota</taxon>
        <taxon>Viridiplantae</taxon>
        <taxon>Streptophyta</taxon>
        <taxon>Embryophyta</taxon>
        <taxon>Tracheophyta</taxon>
        <taxon>Spermatophyta</taxon>
        <taxon>Magnoliopsida</taxon>
        <taxon>eudicotyledons</taxon>
        <taxon>Gunneridae</taxon>
        <taxon>Pentapetalae</taxon>
        <taxon>rosids</taxon>
        <taxon>fabids</taxon>
        <taxon>Fabales</taxon>
        <taxon>Fabaceae</taxon>
        <taxon>Papilionoideae</taxon>
        <taxon>50 kb inversion clade</taxon>
        <taxon>NPAAA clade</taxon>
        <taxon>Hologalegina</taxon>
        <taxon>IRL clade</taxon>
        <taxon>Trifolieae</taxon>
        <taxon>Trifolium</taxon>
    </lineage>
</organism>
<dbReference type="Proteomes" id="UP000265520">
    <property type="component" value="Unassembled WGS sequence"/>
</dbReference>
<evidence type="ECO:0000313" key="2">
    <source>
        <dbReference type="EMBL" id="MCI86415.1"/>
    </source>
</evidence>
<feature type="compositionally biased region" description="Polar residues" evidence="1">
    <location>
        <begin position="36"/>
        <end position="47"/>
    </location>
</feature>
<dbReference type="AlphaFoldDB" id="A0A392VHX1"/>
<evidence type="ECO:0000256" key="1">
    <source>
        <dbReference type="SAM" id="MobiDB-lite"/>
    </source>
</evidence>
<proteinExistence type="predicted"/>
<evidence type="ECO:0000313" key="3">
    <source>
        <dbReference type="Proteomes" id="UP000265520"/>
    </source>
</evidence>
<comment type="caution">
    <text evidence="2">The sequence shown here is derived from an EMBL/GenBank/DDBJ whole genome shotgun (WGS) entry which is preliminary data.</text>
</comment>
<keyword evidence="3" id="KW-1185">Reference proteome</keyword>
<sequence>MVLMLQYSRGLSLKMPSQVRGTVGSMTESEPELCSLEQQSSVGESSV</sequence>
<protein>
    <submittedName>
        <fullName evidence="2">Uncharacterized protein</fullName>
    </submittedName>
</protein>
<reference evidence="2 3" key="1">
    <citation type="journal article" date="2018" name="Front. Plant Sci.">
        <title>Red Clover (Trifolium pratense) and Zigzag Clover (T. medium) - A Picture of Genomic Similarities and Differences.</title>
        <authorList>
            <person name="Dluhosova J."/>
            <person name="Istvanek J."/>
            <person name="Nedelnik J."/>
            <person name="Repkova J."/>
        </authorList>
    </citation>
    <scope>NUCLEOTIDE SEQUENCE [LARGE SCALE GENOMIC DNA]</scope>
    <source>
        <strain evidence="3">cv. 10/8</strain>
        <tissue evidence="2">Leaf</tissue>
    </source>
</reference>
<feature type="non-terminal residue" evidence="2">
    <location>
        <position position="47"/>
    </location>
</feature>
<name>A0A392VHX1_9FABA</name>